<dbReference type="EMBL" id="JAYFSI010000001">
    <property type="protein sequence ID" value="MEA5359180.1"/>
    <property type="molecule type" value="Genomic_DNA"/>
</dbReference>
<name>A0ABU5QZX9_9PSEU</name>
<dbReference type="InterPro" id="IPR051021">
    <property type="entry name" value="Mito_Ser/Thr_phosphatase"/>
</dbReference>
<dbReference type="SUPFAM" id="SSF53254">
    <property type="entry name" value="Phosphoglycerate mutase-like"/>
    <property type="match status" value="1"/>
</dbReference>
<gene>
    <name evidence="2" type="ORF">VA596_06495</name>
</gene>
<evidence type="ECO:0000256" key="1">
    <source>
        <dbReference type="ARBA" id="ARBA00022801"/>
    </source>
</evidence>
<dbReference type="PANTHER" id="PTHR20935:SF0">
    <property type="entry name" value="SERINE_THREONINE-PROTEIN PHOSPHATASE PGAM5, MITOCHONDRIAL"/>
    <property type="match status" value="1"/>
</dbReference>
<comment type="caution">
    <text evidence="2">The sequence shown here is derived from an EMBL/GenBank/DDBJ whole genome shotgun (WGS) entry which is preliminary data.</text>
</comment>
<reference evidence="2 3" key="1">
    <citation type="submission" date="2023-12" db="EMBL/GenBank/DDBJ databases">
        <title>Amycolatopsis sp. V23-08.</title>
        <authorList>
            <person name="Somphong A."/>
        </authorList>
    </citation>
    <scope>NUCLEOTIDE SEQUENCE [LARGE SCALE GENOMIC DNA]</scope>
    <source>
        <strain evidence="2 3">V23-08</strain>
    </source>
</reference>
<protein>
    <submittedName>
        <fullName evidence="2">Histidine phosphatase family protein</fullName>
        <ecNumber evidence="2">3.1.3.-</ecNumber>
    </submittedName>
</protein>
<dbReference type="Pfam" id="PF00300">
    <property type="entry name" value="His_Phos_1"/>
    <property type="match status" value="1"/>
</dbReference>
<dbReference type="RefSeq" id="WP_323324406.1">
    <property type="nucleotide sequence ID" value="NZ_JAYFSI010000001.1"/>
</dbReference>
<dbReference type="InterPro" id="IPR013078">
    <property type="entry name" value="His_Pase_superF_clade-1"/>
</dbReference>
<dbReference type="InterPro" id="IPR029033">
    <property type="entry name" value="His_PPase_superfam"/>
</dbReference>
<keyword evidence="3" id="KW-1185">Reference proteome</keyword>
<accession>A0ABU5QZX9</accession>
<dbReference type="GO" id="GO:0016787">
    <property type="term" value="F:hydrolase activity"/>
    <property type="evidence" value="ECO:0007669"/>
    <property type="project" value="UniProtKB-KW"/>
</dbReference>
<dbReference type="Gene3D" id="3.40.50.1240">
    <property type="entry name" value="Phosphoglycerate mutase-like"/>
    <property type="match status" value="1"/>
</dbReference>
<proteinExistence type="predicted"/>
<evidence type="ECO:0000313" key="3">
    <source>
        <dbReference type="Proteomes" id="UP001304298"/>
    </source>
</evidence>
<dbReference type="Proteomes" id="UP001304298">
    <property type="component" value="Unassembled WGS sequence"/>
</dbReference>
<organism evidence="2 3">
    <name type="scientific">Amycolatopsis heterodermiae</name>
    <dbReference type="NCBI Taxonomy" id="3110235"/>
    <lineage>
        <taxon>Bacteria</taxon>
        <taxon>Bacillati</taxon>
        <taxon>Actinomycetota</taxon>
        <taxon>Actinomycetes</taxon>
        <taxon>Pseudonocardiales</taxon>
        <taxon>Pseudonocardiaceae</taxon>
        <taxon>Amycolatopsis</taxon>
    </lineage>
</organism>
<keyword evidence="1 2" id="KW-0378">Hydrolase</keyword>
<dbReference type="EC" id="3.1.3.-" evidence="2"/>
<evidence type="ECO:0000313" key="2">
    <source>
        <dbReference type="EMBL" id="MEA5359180.1"/>
    </source>
</evidence>
<dbReference type="PANTHER" id="PTHR20935">
    <property type="entry name" value="PHOSPHOGLYCERATE MUTASE-RELATED"/>
    <property type="match status" value="1"/>
</dbReference>
<sequence>MLAARYLLLTRHGEATPDESGLTEAGQQQAVLLGRRLRELPVAAIHHGPLRRAALTAAIIGDQLPGVPLHVEEAAGDFVPYLPKREELPETSADRLLAFTRQLPPADEELAAEAERRFTGPIPGTEARFDLVVTHNYLISWLVRASQDAPPWRWLALNHGNTALTVIRYVPGRPAALLTYNDQGHLPAALRWTGFPPEFYLP</sequence>
<dbReference type="CDD" id="cd07067">
    <property type="entry name" value="HP_PGM_like"/>
    <property type="match status" value="1"/>
</dbReference>